<evidence type="ECO:0000313" key="2">
    <source>
        <dbReference type="Proteomes" id="UP000265520"/>
    </source>
</evidence>
<evidence type="ECO:0000313" key="1">
    <source>
        <dbReference type="EMBL" id="MCI75592.1"/>
    </source>
</evidence>
<sequence>MVEEETLKELKFDRGRVKVRLPVASCGVDEVVPISSGGIVFPVRILEEVGV</sequence>
<accession>A0A392UQ69</accession>
<organism evidence="1 2">
    <name type="scientific">Trifolium medium</name>
    <dbReference type="NCBI Taxonomy" id="97028"/>
    <lineage>
        <taxon>Eukaryota</taxon>
        <taxon>Viridiplantae</taxon>
        <taxon>Streptophyta</taxon>
        <taxon>Embryophyta</taxon>
        <taxon>Tracheophyta</taxon>
        <taxon>Spermatophyta</taxon>
        <taxon>Magnoliopsida</taxon>
        <taxon>eudicotyledons</taxon>
        <taxon>Gunneridae</taxon>
        <taxon>Pentapetalae</taxon>
        <taxon>rosids</taxon>
        <taxon>fabids</taxon>
        <taxon>Fabales</taxon>
        <taxon>Fabaceae</taxon>
        <taxon>Papilionoideae</taxon>
        <taxon>50 kb inversion clade</taxon>
        <taxon>NPAAA clade</taxon>
        <taxon>Hologalegina</taxon>
        <taxon>IRL clade</taxon>
        <taxon>Trifolieae</taxon>
        <taxon>Trifolium</taxon>
    </lineage>
</organism>
<protein>
    <submittedName>
        <fullName evidence="1">Uncharacterized protein</fullName>
    </submittedName>
</protein>
<proteinExistence type="predicted"/>
<keyword evidence="2" id="KW-1185">Reference proteome</keyword>
<dbReference type="EMBL" id="LXQA010886412">
    <property type="protein sequence ID" value="MCI75592.1"/>
    <property type="molecule type" value="Genomic_DNA"/>
</dbReference>
<feature type="non-terminal residue" evidence="1">
    <location>
        <position position="51"/>
    </location>
</feature>
<name>A0A392UQ69_9FABA</name>
<reference evidence="1 2" key="1">
    <citation type="journal article" date="2018" name="Front. Plant Sci.">
        <title>Red Clover (Trifolium pratense) and Zigzag Clover (T. medium) - A Picture of Genomic Similarities and Differences.</title>
        <authorList>
            <person name="Dluhosova J."/>
            <person name="Istvanek J."/>
            <person name="Nedelnik J."/>
            <person name="Repkova J."/>
        </authorList>
    </citation>
    <scope>NUCLEOTIDE SEQUENCE [LARGE SCALE GENOMIC DNA]</scope>
    <source>
        <strain evidence="2">cv. 10/8</strain>
        <tissue evidence="1">Leaf</tissue>
    </source>
</reference>
<dbReference type="AlphaFoldDB" id="A0A392UQ69"/>
<comment type="caution">
    <text evidence="1">The sequence shown here is derived from an EMBL/GenBank/DDBJ whole genome shotgun (WGS) entry which is preliminary data.</text>
</comment>
<dbReference type="Proteomes" id="UP000265520">
    <property type="component" value="Unassembled WGS sequence"/>
</dbReference>